<evidence type="ECO:0000256" key="5">
    <source>
        <dbReference type="ARBA" id="ARBA00022763"/>
    </source>
</evidence>
<dbReference type="NCBIfam" id="TIGR02773">
    <property type="entry name" value="addB_Gpos"/>
    <property type="match status" value="1"/>
</dbReference>
<dbReference type="InterPro" id="IPR049035">
    <property type="entry name" value="ADDB_N"/>
</dbReference>
<organism evidence="17 18">
    <name type="scientific">Halolactibacillus halophilus</name>
    <dbReference type="NCBI Taxonomy" id="306540"/>
    <lineage>
        <taxon>Bacteria</taxon>
        <taxon>Bacillati</taxon>
        <taxon>Bacillota</taxon>
        <taxon>Bacilli</taxon>
        <taxon>Bacillales</taxon>
        <taxon>Bacillaceae</taxon>
        <taxon>Halolactibacillus</taxon>
    </lineage>
</organism>
<dbReference type="InterPro" id="IPR014140">
    <property type="entry name" value="DNA_helicase_suAddB"/>
</dbReference>
<evidence type="ECO:0000256" key="3">
    <source>
        <dbReference type="ARBA" id="ARBA00022723"/>
    </source>
</evidence>
<evidence type="ECO:0000313" key="19">
    <source>
        <dbReference type="Proteomes" id="UP000321547"/>
    </source>
</evidence>
<dbReference type="Proteomes" id="UP000242243">
    <property type="component" value="Unassembled WGS sequence"/>
</dbReference>
<keyword evidence="6 14" id="KW-0378">Hydrolase</keyword>
<dbReference type="GO" id="GO:0004386">
    <property type="term" value="F:helicase activity"/>
    <property type="evidence" value="ECO:0007669"/>
    <property type="project" value="UniProtKB-KW"/>
</dbReference>
<dbReference type="Proteomes" id="UP000321547">
    <property type="component" value="Unassembled WGS sequence"/>
</dbReference>
<dbReference type="GO" id="GO:0008409">
    <property type="term" value="F:5'-3' exonuclease activity"/>
    <property type="evidence" value="ECO:0007669"/>
    <property type="project" value="UniProtKB-UniRule"/>
</dbReference>
<evidence type="ECO:0000313" key="16">
    <source>
        <dbReference type="EMBL" id="GEM02856.1"/>
    </source>
</evidence>
<dbReference type="Pfam" id="PF13361">
    <property type="entry name" value="UvrD_C"/>
    <property type="match status" value="1"/>
</dbReference>
<accession>A0A1I5R936</accession>
<feature type="binding site" evidence="14">
    <location>
        <position position="1119"/>
    </location>
    <ligand>
        <name>[4Fe-4S] cluster</name>
        <dbReference type="ChEBI" id="CHEBI:49883"/>
    </ligand>
</feature>
<reference evidence="16 19" key="2">
    <citation type="submission" date="2019-07" db="EMBL/GenBank/DDBJ databases">
        <title>Whole genome shotgun sequence of Halolactibacillus halophilus NBRC 100868.</title>
        <authorList>
            <person name="Hosoyama A."/>
            <person name="Uohara A."/>
            <person name="Ohji S."/>
            <person name="Ichikawa N."/>
        </authorList>
    </citation>
    <scope>NUCLEOTIDE SEQUENCE [LARGE SCALE GENOMIC DNA]</scope>
    <source>
        <strain evidence="16 19">NBRC 100868</strain>
    </source>
</reference>
<comment type="cofactor">
    <cofactor evidence="14">
        <name>[4Fe-4S] cluster</name>
        <dbReference type="ChEBI" id="CHEBI:49883"/>
    </cofactor>
    <text evidence="14">Binds 1 [4Fe-4S] cluster.</text>
</comment>
<dbReference type="RefSeq" id="WP_089832824.1">
    <property type="nucleotide sequence ID" value="NZ_BJWI01000069.1"/>
</dbReference>
<evidence type="ECO:0000313" key="17">
    <source>
        <dbReference type="EMBL" id="SFP55054.1"/>
    </source>
</evidence>
<dbReference type="STRING" id="306540.SAMN05421839_1282"/>
<gene>
    <name evidence="14 16" type="primary">addB</name>
    <name evidence="16" type="ORF">HHA03_23880</name>
    <name evidence="17" type="ORF">SAMN05421839_1282</name>
</gene>
<dbReference type="Gene3D" id="6.10.140.1030">
    <property type="match status" value="1"/>
</dbReference>
<dbReference type="SUPFAM" id="SSF52540">
    <property type="entry name" value="P-loop containing nucleoside triphosphate hydrolases"/>
    <property type="match status" value="1"/>
</dbReference>
<comment type="function">
    <text evidence="14">The heterodimer acts as both an ATP-dependent DNA helicase and an ATP-dependent, dual-direction single-stranded exonuclease. Recognizes the chi site generating a DNA molecule suitable for the initiation of homologous recombination. The AddB subunit has 5' -&gt; 3' nuclease activity but not helicase activity.</text>
</comment>
<dbReference type="EC" id="3.1.-.-" evidence="14"/>
<evidence type="ECO:0000259" key="15">
    <source>
        <dbReference type="PROSITE" id="PS51217"/>
    </source>
</evidence>
<keyword evidence="19" id="KW-1185">Reference proteome</keyword>
<keyword evidence="2 14" id="KW-0540">Nuclease</keyword>
<dbReference type="HAMAP" id="MF_01452">
    <property type="entry name" value="AddB_type1"/>
    <property type="match status" value="1"/>
</dbReference>
<evidence type="ECO:0000256" key="6">
    <source>
        <dbReference type="ARBA" id="ARBA00022801"/>
    </source>
</evidence>
<feature type="domain" description="UvrD-like helicase C-terminal" evidence="15">
    <location>
        <begin position="271"/>
        <end position="560"/>
    </location>
</feature>
<dbReference type="GO" id="GO:0003690">
    <property type="term" value="F:double-stranded DNA binding"/>
    <property type="evidence" value="ECO:0007669"/>
    <property type="project" value="UniProtKB-UniRule"/>
</dbReference>
<keyword evidence="12 14" id="KW-0238">DNA-binding</keyword>
<dbReference type="Pfam" id="PF21445">
    <property type="entry name" value="ADDB_N"/>
    <property type="match status" value="1"/>
</dbReference>
<keyword evidence="9 14" id="KW-0067">ATP-binding</keyword>
<evidence type="ECO:0000256" key="12">
    <source>
        <dbReference type="ARBA" id="ARBA00023125"/>
    </source>
</evidence>
<keyword evidence="10 14" id="KW-0408">Iron</keyword>
<keyword evidence="3 14" id="KW-0479">Metal-binding</keyword>
<comment type="similarity">
    <text evidence="14">Belongs to the helicase family. AddB/RexB type 1 subfamily.</text>
</comment>
<name>A0A1I5R936_9BACI</name>
<comment type="miscellaneous">
    <text evidence="14">Despite having conserved helicase domains, this subunit does not have helicase activity.</text>
</comment>
<dbReference type="GO" id="GO:0000724">
    <property type="term" value="P:double-strand break repair via homologous recombination"/>
    <property type="evidence" value="ECO:0007669"/>
    <property type="project" value="UniProtKB-UniRule"/>
</dbReference>
<evidence type="ECO:0000313" key="18">
    <source>
        <dbReference type="Proteomes" id="UP000242243"/>
    </source>
</evidence>
<keyword evidence="13 14" id="KW-0234">DNA repair</keyword>
<dbReference type="PROSITE" id="PS51217">
    <property type="entry name" value="UVRD_HELICASE_CTER"/>
    <property type="match status" value="1"/>
</dbReference>
<evidence type="ECO:0000256" key="14">
    <source>
        <dbReference type="HAMAP-Rule" id="MF_01452"/>
    </source>
</evidence>
<feature type="binding site" evidence="14">
    <location>
        <position position="1113"/>
    </location>
    <ligand>
        <name>[4Fe-4S] cluster</name>
        <dbReference type="ChEBI" id="CHEBI:49883"/>
    </ligand>
</feature>
<keyword evidence="1 14" id="KW-0004">4Fe-4S</keyword>
<keyword evidence="8 14" id="KW-0269">Exonuclease</keyword>
<dbReference type="EMBL" id="FOXC01000028">
    <property type="protein sequence ID" value="SFP55054.1"/>
    <property type="molecule type" value="Genomic_DNA"/>
</dbReference>
<proteinExistence type="inferred from homology"/>
<dbReference type="Gene3D" id="3.40.50.300">
    <property type="entry name" value="P-loop containing nucleotide triphosphate hydrolases"/>
    <property type="match status" value="3"/>
</dbReference>
<dbReference type="GO" id="GO:0005524">
    <property type="term" value="F:ATP binding"/>
    <property type="evidence" value="ECO:0007669"/>
    <property type="project" value="UniProtKB-UniRule"/>
</dbReference>
<dbReference type="GO" id="GO:0046872">
    <property type="term" value="F:metal ion binding"/>
    <property type="evidence" value="ECO:0007669"/>
    <property type="project" value="UniProtKB-KW"/>
</dbReference>
<keyword evidence="7 14" id="KW-0347">Helicase</keyword>
<dbReference type="InterPro" id="IPR038726">
    <property type="entry name" value="PDDEXK_AddAB-type"/>
</dbReference>
<keyword evidence="5 14" id="KW-0227">DNA damage</keyword>
<dbReference type="EMBL" id="BJWI01000069">
    <property type="protein sequence ID" value="GEM02856.1"/>
    <property type="molecule type" value="Genomic_DNA"/>
</dbReference>
<dbReference type="InterPro" id="IPR014017">
    <property type="entry name" value="DNA_helicase_UvrD-like_C"/>
</dbReference>
<keyword evidence="4 14" id="KW-0547">Nucleotide-binding</keyword>
<evidence type="ECO:0000256" key="7">
    <source>
        <dbReference type="ARBA" id="ARBA00022806"/>
    </source>
</evidence>
<evidence type="ECO:0000256" key="4">
    <source>
        <dbReference type="ARBA" id="ARBA00022741"/>
    </source>
</evidence>
<comment type="cofactor">
    <cofactor evidence="14">
        <name>Mg(2+)</name>
        <dbReference type="ChEBI" id="CHEBI:18420"/>
    </cofactor>
</comment>
<dbReference type="InterPro" id="IPR011604">
    <property type="entry name" value="PDDEXK-like_dom_sf"/>
</dbReference>
<dbReference type="PANTHER" id="PTHR30591:SF1">
    <property type="entry name" value="RECBCD ENZYME SUBUNIT RECC"/>
    <property type="match status" value="1"/>
</dbReference>
<dbReference type="InterPro" id="IPR027417">
    <property type="entry name" value="P-loop_NTPase"/>
</dbReference>
<reference evidence="17 18" key="1">
    <citation type="submission" date="2016-10" db="EMBL/GenBank/DDBJ databases">
        <authorList>
            <person name="de Groot N.N."/>
        </authorList>
    </citation>
    <scope>NUCLEOTIDE SEQUENCE [LARGE SCALE GENOMIC DNA]</scope>
    <source>
        <strain evidence="17 18">DSM 17073</strain>
    </source>
</reference>
<evidence type="ECO:0000256" key="8">
    <source>
        <dbReference type="ARBA" id="ARBA00022839"/>
    </source>
</evidence>
<comment type="subunit">
    <text evidence="14">Heterodimer of AddA and AddB.</text>
</comment>
<protein>
    <recommendedName>
        <fullName evidence="14">ATP-dependent helicase/deoxyribonuclease subunit B</fullName>
        <ecNumber evidence="14">3.1.-.-</ecNumber>
    </recommendedName>
    <alternativeName>
        <fullName evidence="14">ATP-dependent helicase/nuclease subunit AddB</fullName>
    </alternativeName>
</protein>
<feature type="binding site" evidence="14">
    <location>
        <position position="789"/>
    </location>
    <ligand>
        <name>[4Fe-4S] cluster</name>
        <dbReference type="ChEBI" id="CHEBI:49883"/>
    </ligand>
</feature>
<dbReference type="AlphaFoldDB" id="A0A1I5R936"/>
<dbReference type="Pfam" id="PF12705">
    <property type="entry name" value="PDDEXK_1"/>
    <property type="match status" value="1"/>
</dbReference>
<sequence length="1151" mass="133751">MTVRFILGSNTTPTSEVVREEIKTMLKQEPYGKPIIFIVPEQMTFQQEYALLENEIKGSIRAQVLSFSRLAFRVMEETGGATKAMITSTGIQMMLRKIIEERQTDWHMFQQSVDKKGFIEQLEVLITEFKRYKITPEQIDQAYHDSNQSDGLKDKLGDLHYIYSHLTEALAKRFIDGEDQLRLLEEKVLESQYLKDATIYIDGFHRFTPLEQAVLTKLMEHAKDITLTLTLPETKTHQIEPFDIYTQTKETFDDVMALAKESGQQVALKHVSQSKEVAPFIKHLDNAFDTRPIPLLQGPVDLKVAYGVHPRAEIEGVAQEILALIREENYRYRDIALMVRDEGLYHDLIRTIFEDYEIPVFIDEKEPMINHPLIELIRSLFDVVQTEWRYDSIFRLLKTGFFPVGDETVQFDDDAIDTLENYVLEYGIKGRKRWLSEEAFYYQRFKGFDKRVKTDEELEMEEKINRYREHVVRFLQPIDKKLRQTSAVKDKIIALYEFLESIGVDVTLEQWQETLEQQGEIKKARDQEQVWQEVMRLFDEIVEIIGDETIKIGTLKEVVETGLDSLTFQHVPPTLDHVIIGSIDHSRMPDVAVSFLVGVNEGTWPKRPNQDTVLTEEERHTLEAQGFKLADSETEQLIDDWFYIYLAVTSAKEKLWLSYTLSDTEGKAKMPASLIKRMYQIFPETPEQLILQDPEEMINPLRFVSTETKARQALTAQLAKFNRSYPIDDVWWSVFNWFVTTDQVNVLDAMKNSLYYKNLPTDLKQTTVDEIYQKKIKTSVSRMEQYYQCSYKHFAQYSLKLEERKTYKLDAPDIGQLFHEALKQITEWIQVEEKQFADLSEQEAGDYAERVMERLSPVLQHQILHSSNRYQYMKQKLETVISRATFILSEQARRTRFSPIGLEVGFGLADSPLAPVRTTLSNGYELILRGRIDRVDQAKVDDQLYLRIIDYKSSKKSLDLVDVYYGLSLQMLAYLDVLLQNSEHWLGLKATPAGVLYFHVHDQLLSQPDIIPSDKLEQELFKLYKMQGLLIDDARIVELMDTALESGSSPVVPFEIKKDGTLGSRSKTRSLEDFDQLQKYVREKITDAGLSISSGDVSLNPYQKQNQTACTYCPFKSVCQFDPSLDEHHYRTLPDVDEDTLFQSLKERGNR</sequence>
<evidence type="ECO:0000256" key="13">
    <source>
        <dbReference type="ARBA" id="ARBA00023204"/>
    </source>
</evidence>
<dbReference type="GO" id="GO:0051539">
    <property type="term" value="F:4 iron, 4 sulfur cluster binding"/>
    <property type="evidence" value="ECO:0007669"/>
    <property type="project" value="UniProtKB-KW"/>
</dbReference>
<keyword evidence="11 14" id="KW-0411">Iron-sulfur</keyword>
<evidence type="ECO:0000256" key="1">
    <source>
        <dbReference type="ARBA" id="ARBA00022485"/>
    </source>
</evidence>
<evidence type="ECO:0000256" key="11">
    <source>
        <dbReference type="ARBA" id="ARBA00023014"/>
    </source>
</evidence>
<dbReference type="Gene3D" id="3.90.320.10">
    <property type="match status" value="1"/>
</dbReference>
<evidence type="ECO:0000256" key="2">
    <source>
        <dbReference type="ARBA" id="ARBA00022722"/>
    </source>
</evidence>
<dbReference type="PANTHER" id="PTHR30591">
    <property type="entry name" value="RECBCD ENZYME SUBUNIT RECC"/>
    <property type="match status" value="1"/>
</dbReference>
<dbReference type="OrthoDB" id="9758506at2"/>
<evidence type="ECO:0000256" key="9">
    <source>
        <dbReference type="ARBA" id="ARBA00022840"/>
    </source>
</evidence>
<feature type="binding site" evidence="14">
    <location>
        <position position="1110"/>
    </location>
    <ligand>
        <name>[4Fe-4S] cluster</name>
        <dbReference type="ChEBI" id="CHEBI:49883"/>
    </ligand>
</feature>
<evidence type="ECO:0000256" key="10">
    <source>
        <dbReference type="ARBA" id="ARBA00023004"/>
    </source>
</evidence>